<sequence length="92" mass="10174">MVKLHKPFSRTPLQIPEMMFESNEENTTEIGGSSGGGNDSSSCSSFIDSWLPSLPLVSFDYEVPGPIPDFNELLMDANDFLNFFADIPEIPD</sequence>
<dbReference type="EMBL" id="FN595991">
    <property type="protein sequence ID" value="CCB55151.1"/>
    <property type="molecule type" value="Genomic_DNA"/>
</dbReference>
<evidence type="ECO:0000313" key="3">
    <source>
        <dbReference type="Proteomes" id="UP000009183"/>
    </source>
</evidence>
<name>F6HL44_VITVI</name>
<reference evidence="3" key="1">
    <citation type="journal article" date="2007" name="Nature">
        <title>The grapevine genome sequence suggests ancestral hexaploidization in major angiosperm phyla.</title>
        <authorList>
            <consortium name="The French-Italian Public Consortium for Grapevine Genome Characterization."/>
            <person name="Jaillon O."/>
            <person name="Aury J.-M."/>
            <person name="Noel B."/>
            <person name="Policriti A."/>
            <person name="Clepet C."/>
            <person name="Casagrande A."/>
            <person name="Choisne N."/>
            <person name="Aubourg S."/>
            <person name="Vitulo N."/>
            <person name="Jubin C."/>
            <person name="Vezzi A."/>
            <person name="Legeai F."/>
            <person name="Hugueney P."/>
            <person name="Dasilva C."/>
            <person name="Horner D."/>
            <person name="Mica E."/>
            <person name="Jublot D."/>
            <person name="Poulain J."/>
            <person name="Bruyere C."/>
            <person name="Billault A."/>
            <person name="Segurens B."/>
            <person name="Gouyvenoux M."/>
            <person name="Ugarte E."/>
            <person name="Cattonaro F."/>
            <person name="Anthouard V."/>
            <person name="Vico V."/>
            <person name="Del Fabbro C."/>
            <person name="Alaux M."/>
            <person name="Di Gaspero G."/>
            <person name="Dumas V."/>
            <person name="Felice N."/>
            <person name="Paillard S."/>
            <person name="Juman I."/>
            <person name="Moroldo M."/>
            <person name="Scalabrin S."/>
            <person name="Canaguier A."/>
            <person name="Le Clainche I."/>
            <person name="Malacrida G."/>
            <person name="Durand E."/>
            <person name="Pesole G."/>
            <person name="Laucou V."/>
            <person name="Chatelet P."/>
            <person name="Merdinoglu D."/>
            <person name="Delledonne M."/>
            <person name="Pezzotti M."/>
            <person name="Lecharny A."/>
            <person name="Scarpelli C."/>
            <person name="Artiguenave F."/>
            <person name="Pe M.E."/>
            <person name="Valle G."/>
            <person name="Morgante M."/>
            <person name="Caboche M."/>
            <person name="Adam-Blondon A.-F."/>
            <person name="Weissenbach J."/>
            <person name="Quetier F."/>
            <person name="Wincker P."/>
        </authorList>
    </citation>
    <scope>NUCLEOTIDE SEQUENCE [LARGE SCALE GENOMIC DNA]</scope>
    <source>
        <strain evidence="3">cv. Pinot noir / PN40024</strain>
    </source>
</reference>
<dbReference type="OrthoDB" id="10325458at2759"/>
<feature type="region of interest" description="Disordered" evidence="1">
    <location>
        <begin position="15"/>
        <end position="43"/>
    </location>
</feature>
<dbReference type="Proteomes" id="UP000009183">
    <property type="component" value="Chromosome 8"/>
</dbReference>
<dbReference type="InParanoid" id="F6HL44"/>
<proteinExistence type="predicted"/>
<evidence type="ECO:0000313" key="2">
    <source>
        <dbReference type="EMBL" id="CCB55151.1"/>
    </source>
</evidence>
<dbReference type="PaxDb" id="29760-VIT_08s0007g08100.t01"/>
<dbReference type="HOGENOM" id="CLU_2417695_0_0_1"/>
<keyword evidence="3" id="KW-1185">Reference proteome</keyword>
<dbReference type="STRING" id="29760.F6HL44"/>
<protein>
    <submittedName>
        <fullName evidence="2">Uncharacterized protein</fullName>
    </submittedName>
</protein>
<accession>F6HL44</accession>
<evidence type="ECO:0000256" key="1">
    <source>
        <dbReference type="SAM" id="MobiDB-lite"/>
    </source>
</evidence>
<organism evidence="2 3">
    <name type="scientific">Vitis vinifera</name>
    <name type="common">Grape</name>
    <dbReference type="NCBI Taxonomy" id="29760"/>
    <lineage>
        <taxon>Eukaryota</taxon>
        <taxon>Viridiplantae</taxon>
        <taxon>Streptophyta</taxon>
        <taxon>Embryophyta</taxon>
        <taxon>Tracheophyta</taxon>
        <taxon>Spermatophyta</taxon>
        <taxon>Magnoliopsida</taxon>
        <taxon>eudicotyledons</taxon>
        <taxon>Gunneridae</taxon>
        <taxon>Pentapetalae</taxon>
        <taxon>rosids</taxon>
        <taxon>Vitales</taxon>
        <taxon>Vitaceae</taxon>
        <taxon>Viteae</taxon>
        <taxon>Vitis</taxon>
    </lineage>
</organism>
<dbReference type="AlphaFoldDB" id="F6HL44"/>
<gene>
    <name evidence="2" type="ordered locus">VIT_08s0007g08100</name>
</gene>